<dbReference type="SUPFAM" id="SSF47413">
    <property type="entry name" value="lambda repressor-like DNA-binding domains"/>
    <property type="match status" value="1"/>
</dbReference>
<organism evidence="6 7">
    <name type="scientific">Parablautia intestinalis</name>
    <dbReference type="NCBI Taxonomy" id="2320100"/>
    <lineage>
        <taxon>Bacteria</taxon>
        <taxon>Bacillati</taxon>
        <taxon>Bacillota</taxon>
        <taxon>Clostridia</taxon>
        <taxon>Lachnospirales</taxon>
        <taxon>Lachnospiraceae</taxon>
        <taxon>Parablautia</taxon>
    </lineage>
</organism>
<dbReference type="Gene3D" id="1.10.260.40">
    <property type="entry name" value="lambda repressor-like DNA-binding domains"/>
    <property type="match status" value="1"/>
</dbReference>
<dbReference type="InterPro" id="IPR046335">
    <property type="entry name" value="LacI/GalR-like_sensor"/>
</dbReference>
<evidence type="ECO:0000256" key="3">
    <source>
        <dbReference type="ARBA" id="ARBA00023125"/>
    </source>
</evidence>
<accession>A0A3A9APP1</accession>
<dbReference type="SUPFAM" id="SSF53822">
    <property type="entry name" value="Periplasmic binding protein-like I"/>
    <property type="match status" value="1"/>
</dbReference>
<dbReference type="RefSeq" id="WP_120467214.1">
    <property type="nucleotide sequence ID" value="NZ_CATAJS010000003.1"/>
</dbReference>
<keyword evidence="2" id="KW-0805">Transcription regulation</keyword>
<keyword evidence="7" id="KW-1185">Reference proteome</keyword>
<dbReference type="InterPro" id="IPR028082">
    <property type="entry name" value="Peripla_BP_I"/>
</dbReference>
<evidence type="ECO:0000256" key="2">
    <source>
        <dbReference type="ARBA" id="ARBA00023015"/>
    </source>
</evidence>
<dbReference type="InterPro" id="IPR010982">
    <property type="entry name" value="Lambda_DNA-bd_dom_sf"/>
</dbReference>
<dbReference type="PROSITE" id="PS50932">
    <property type="entry name" value="HTH_LACI_2"/>
    <property type="match status" value="1"/>
</dbReference>
<dbReference type="GO" id="GO:0000976">
    <property type="term" value="F:transcription cis-regulatory region binding"/>
    <property type="evidence" value="ECO:0007669"/>
    <property type="project" value="TreeGrafter"/>
</dbReference>
<dbReference type="Pfam" id="PF13377">
    <property type="entry name" value="Peripla_BP_3"/>
    <property type="match status" value="1"/>
</dbReference>
<dbReference type="AlphaFoldDB" id="A0A3A9APP1"/>
<dbReference type="SMART" id="SM00354">
    <property type="entry name" value="HTH_LACI"/>
    <property type="match status" value="1"/>
</dbReference>
<dbReference type="CDD" id="cd01392">
    <property type="entry name" value="HTH_LacI"/>
    <property type="match status" value="1"/>
</dbReference>
<gene>
    <name evidence="6" type="ORF">D7V94_04575</name>
</gene>
<evidence type="ECO:0000256" key="4">
    <source>
        <dbReference type="ARBA" id="ARBA00023163"/>
    </source>
</evidence>
<dbReference type="Gene3D" id="3.40.50.2300">
    <property type="match status" value="2"/>
</dbReference>
<dbReference type="Proteomes" id="UP000280696">
    <property type="component" value="Unassembled WGS sequence"/>
</dbReference>
<evidence type="ECO:0000259" key="5">
    <source>
        <dbReference type="PROSITE" id="PS50932"/>
    </source>
</evidence>
<keyword evidence="4" id="KW-0804">Transcription</keyword>
<feature type="domain" description="HTH lacI-type" evidence="5">
    <location>
        <begin position="3"/>
        <end position="46"/>
    </location>
</feature>
<name>A0A3A9APP1_9FIRM</name>
<dbReference type="EMBL" id="RAYQ01000003">
    <property type="protein sequence ID" value="RKI93249.1"/>
    <property type="molecule type" value="Genomic_DNA"/>
</dbReference>
<keyword evidence="1" id="KW-0678">Repressor</keyword>
<dbReference type="Pfam" id="PF00356">
    <property type="entry name" value="LacI"/>
    <property type="match status" value="1"/>
</dbReference>
<dbReference type="GO" id="GO:0003700">
    <property type="term" value="F:DNA-binding transcription factor activity"/>
    <property type="evidence" value="ECO:0007669"/>
    <property type="project" value="TreeGrafter"/>
</dbReference>
<sequence>MAITAKELAKKLGLSESAISLALNNKPGVSTYTRKKVVSAAKEFGYDFSRIHAQESPGASRGTIYFIFYRKHGAIVTDTPFFSQLSAGVEAECQIRQYDLNILYLYDEKNIDKLLLNWTRIGVKGIVLLGTEMSEQDFIPFTNSPIPLVLLDNYFENQEVDSVLINNVRGAFTATNYLIQKRKQQPGYLRSAYPINNFENRADGFYKSIRENGMSPSRSIVHRLTPSVEGACADMNALLEDDEPLAPCYFADNDQIATGAIKAFREKGYRVPLDISVIGFDDVPLCTYIEPPLSTIRVPKQYMGKLAVRRLCELIQDPDNIPVKMEVATSLIDRKSISPRT</sequence>
<dbReference type="PANTHER" id="PTHR30146:SF148">
    <property type="entry name" value="HTH-TYPE TRANSCRIPTIONAL REPRESSOR PURR-RELATED"/>
    <property type="match status" value="1"/>
</dbReference>
<proteinExistence type="predicted"/>
<dbReference type="PANTHER" id="PTHR30146">
    <property type="entry name" value="LACI-RELATED TRANSCRIPTIONAL REPRESSOR"/>
    <property type="match status" value="1"/>
</dbReference>
<reference evidence="6 7" key="1">
    <citation type="submission" date="2018-09" db="EMBL/GenBank/DDBJ databases">
        <title>Murine metabolic-syndrome-specific gut microbial biobank.</title>
        <authorList>
            <person name="Liu C."/>
        </authorList>
    </citation>
    <scope>NUCLEOTIDE SEQUENCE [LARGE SCALE GENOMIC DNA]</scope>
    <source>
        <strain evidence="6 7">0.1xD8-82</strain>
    </source>
</reference>
<evidence type="ECO:0000256" key="1">
    <source>
        <dbReference type="ARBA" id="ARBA00022491"/>
    </source>
</evidence>
<keyword evidence="3" id="KW-0238">DNA-binding</keyword>
<protein>
    <submittedName>
        <fullName evidence="6">LacI family transcriptional regulator</fullName>
    </submittedName>
</protein>
<dbReference type="InterPro" id="IPR000843">
    <property type="entry name" value="HTH_LacI"/>
</dbReference>
<comment type="caution">
    <text evidence="6">The sequence shown here is derived from an EMBL/GenBank/DDBJ whole genome shotgun (WGS) entry which is preliminary data.</text>
</comment>
<dbReference type="OrthoDB" id="43195at2"/>
<evidence type="ECO:0000313" key="7">
    <source>
        <dbReference type="Proteomes" id="UP000280696"/>
    </source>
</evidence>
<evidence type="ECO:0000313" key="6">
    <source>
        <dbReference type="EMBL" id="RKI93249.1"/>
    </source>
</evidence>